<reference evidence="1 2" key="3">
    <citation type="submission" date="2023-06" db="EMBL/GenBank/DDBJ databases">
        <authorList>
            <person name="Zeman M."/>
            <person name="Kubasova T."/>
            <person name="Jahodarova E."/>
            <person name="Nykrynova M."/>
            <person name="Rychlik I."/>
        </authorList>
    </citation>
    <scope>NUCLEOTIDE SEQUENCE [LARGE SCALE GENOMIC DNA]</scope>
    <source>
        <strain evidence="1 2">ET39</strain>
    </source>
</reference>
<evidence type="ECO:0000313" key="2">
    <source>
        <dbReference type="Proteomes" id="UP001529340"/>
    </source>
</evidence>
<dbReference type="Proteomes" id="UP001529340">
    <property type="component" value="Unassembled WGS sequence"/>
</dbReference>
<evidence type="ECO:0000313" key="1">
    <source>
        <dbReference type="EMBL" id="MDM8157406.1"/>
    </source>
</evidence>
<dbReference type="RefSeq" id="WP_289607865.1">
    <property type="nucleotide sequence ID" value="NZ_JAUDCG010000028.1"/>
</dbReference>
<keyword evidence="2" id="KW-1185">Reference proteome</keyword>
<reference evidence="1 2" key="1">
    <citation type="submission" date="2023-06" db="EMBL/GenBank/DDBJ databases">
        <title>Identification and characterization of horizontal gene transfer across gut microbiota members of farm animals based on homology search.</title>
        <authorList>
            <person name="Schwarzerova J."/>
            <person name="Nykrynova M."/>
            <person name="Jureckova K."/>
            <person name="Cejkova D."/>
            <person name="Rychlik I."/>
        </authorList>
    </citation>
    <scope>NUCLEOTIDE SEQUENCE [LARGE SCALE GENOMIC DNA]</scope>
    <source>
        <strain evidence="1 2">ET39</strain>
    </source>
</reference>
<accession>A0ABT7UCQ5</accession>
<dbReference type="EMBL" id="JAUDCG010000028">
    <property type="protein sequence ID" value="MDM8157406.1"/>
    <property type="molecule type" value="Genomic_DNA"/>
</dbReference>
<comment type="caution">
    <text evidence="1">The sequence shown here is derived from an EMBL/GenBank/DDBJ whole genome shotgun (WGS) entry which is preliminary data.</text>
</comment>
<proteinExistence type="predicted"/>
<protein>
    <submittedName>
        <fullName evidence="1">Uncharacterized protein</fullName>
    </submittedName>
</protein>
<sequence>MKPLSPSCRTDYQKQVDNFPFIGEIAKPTEQATVNMNYTFHEPPLTASPIFADRQSSGSFGRWQISKRKIWAPSFWDDMEHIFQKFNRTFSPQKMMYSKHKRAVLIIKKMIN</sequence>
<gene>
    <name evidence="1" type="ORF">QUV96_07135</name>
</gene>
<organism evidence="1 2">
    <name type="scientific">Amedibacillus dolichus</name>
    <dbReference type="NCBI Taxonomy" id="31971"/>
    <lineage>
        <taxon>Bacteria</taxon>
        <taxon>Bacillati</taxon>
        <taxon>Bacillota</taxon>
        <taxon>Erysipelotrichia</taxon>
        <taxon>Erysipelotrichales</taxon>
        <taxon>Erysipelotrichaceae</taxon>
        <taxon>Amedibacillus</taxon>
    </lineage>
</organism>
<reference evidence="2" key="2">
    <citation type="submission" date="2023-06" db="EMBL/GenBank/DDBJ databases">
        <title>Identification and characterization of horizontal gene transfer across gut microbiota members of farm animals based on homology search.</title>
        <authorList>
            <person name="Zeman M."/>
            <person name="Kubasova T."/>
            <person name="Jahodarova E."/>
            <person name="Nykrynova M."/>
            <person name="Rychlik I."/>
        </authorList>
    </citation>
    <scope>NUCLEOTIDE SEQUENCE [LARGE SCALE GENOMIC DNA]</scope>
    <source>
        <strain evidence="2">ET39</strain>
    </source>
</reference>
<name>A0ABT7UCQ5_9FIRM</name>